<feature type="compositionally biased region" description="Low complexity" evidence="2">
    <location>
        <begin position="36"/>
        <end position="46"/>
    </location>
</feature>
<sequence>MPSPPRSPRESGELRESRGGHYSDTRPSALPPRPRSPVGRRSASPPTYDRSRYNGSAYRDPRRDPDRSARPSDPRRWRDDQPDAGPSRPGREVVRENTWPKPSSNSLGYYSPPTGPAGRRDSSPPPKPVTTDEFTDSIFRFVTARSRHGIAVRNLDRLKEFNADAPTLRDAQNQVDDLTNEVRFANEAVGAGFNDLLRRALARPGVREGDTAVLEIEGLRQRVLQLEQSPAPLRIGAAPPSATPPPPPPSQEPPPPPSGEPPSSQTPEVAPPLDKGKGREQGTPAGAESTPKPAESAAAGADGKNKSVDGKRDRARALLLDLVAQVNSVKARVDDLDEKYDELENEINVQDYDKAHRVRSWEQYQRRNDPNGRLTGKPRPAVATKDEETPSAAASIVAQAAGADKSSTAAEPDPSTLAVVPAQAGPSTTAVVPAPANAVAPPAPAAAPVDHSDGIRLLAAEMVRMQEEIRQLRANEAIQQEEIRQLRDSDAVQKAANIAASQYTTAAAAVIKSEVDKSFSGLKQEVTQEFIKLRTEVVKEVRSRVDTLVTLGITDSFTEMRPFLRQDVYKDVCDYIKASMRDTAQGQA</sequence>
<feature type="compositionally biased region" description="Low complexity" evidence="2">
    <location>
        <begin position="392"/>
        <end position="403"/>
    </location>
</feature>
<dbReference type="EMBL" id="JBBXJM010000003">
    <property type="protein sequence ID" value="KAL1410275.1"/>
    <property type="molecule type" value="Genomic_DNA"/>
</dbReference>
<feature type="compositionally biased region" description="Basic and acidic residues" evidence="2">
    <location>
        <begin position="59"/>
        <end position="81"/>
    </location>
</feature>
<feature type="coiled-coil region" evidence="1">
    <location>
        <begin position="455"/>
        <end position="489"/>
    </location>
</feature>
<organism evidence="3 4">
    <name type="scientific">Vanrija albida</name>
    <dbReference type="NCBI Taxonomy" id="181172"/>
    <lineage>
        <taxon>Eukaryota</taxon>
        <taxon>Fungi</taxon>
        <taxon>Dikarya</taxon>
        <taxon>Basidiomycota</taxon>
        <taxon>Agaricomycotina</taxon>
        <taxon>Tremellomycetes</taxon>
        <taxon>Trichosporonales</taxon>
        <taxon>Trichosporonaceae</taxon>
        <taxon>Vanrija</taxon>
    </lineage>
</organism>
<reference evidence="3 4" key="1">
    <citation type="submission" date="2023-08" db="EMBL/GenBank/DDBJ databases">
        <title>Annotated Genome Sequence of Vanrija albida AlHP1.</title>
        <authorList>
            <person name="Herzog R."/>
        </authorList>
    </citation>
    <scope>NUCLEOTIDE SEQUENCE [LARGE SCALE GENOMIC DNA]</scope>
    <source>
        <strain evidence="3 4">AlHP1</strain>
    </source>
</reference>
<evidence type="ECO:0000256" key="2">
    <source>
        <dbReference type="SAM" id="MobiDB-lite"/>
    </source>
</evidence>
<evidence type="ECO:0000313" key="4">
    <source>
        <dbReference type="Proteomes" id="UP001565368"/>
    </source>
</evidence>
<keyword evidence="1" id="KW-0175">Coiled coil</keyword>
<feature type="region of interest" description="Disordered" evidence="2">
    <location>
        <begin position="233"/>
        <end position="310"/>
    </location>
</feature>
<feature type="region of interest" description="Disordered" evidence="2">
    <location>
        <begin position="361"/>
        <end position="413"/>
    </location>
</feature>
<dbReference type="Proteomes" id="UP001565368">
    <property type="component" value="Unassembled WGS sequence"/>
</dbReference>
<feature type="coiled-coil region" evidence="1">
    <location>
        <begin position="319"/>
        <end position="353"/>
    </location>
</feature>
<evidence type="ECO:0000256" key="1">
    <source>
        <dbReference type="SAM" id="Coils"/>
    </source>
</evidence>
<gene>
    <name evidence="3" type="ORF">Q8F55_004281</name>
</gene>
<protein>
    <submittedName>
        <fullName evidence="3">Uncharacterized protein</fullName>
    </submittedName>
</protein>
<feature type="compositionally biased region" description="Basic and acidic residues" evidence="2">
    <location>
        <begin position="7"/>
        <end position="24"/>
    </location>
</feature>
<accession>A0ABR3Q6A6</accession>
<comment type="caution">
    <text evidence="3">The sequence shown here is derived from an EMBL/GenBank/DDBJ whole genome shotgun (WGS) entry which is preliminary data.</text>
</comment>
<keyword evidence="4" id="KW-1185">Reference proteome</keyword>
<feature type="region of interest" description="Disordered" evidence="2">
    <location>
        <begin position="1"/>
        <end position="132"/>
    </location>
</feature>
<name>A0ABR3Q6A6_9TREE</name>
<dbReference type="RefSeq" id="XP_069210219.1">
    <property type="nucleotide sequence ID" value="XM_069352801.1"/>
</dbReference>
<proteinExistence type="predicted"/>
<evidence type="ECO:0000313" key="3">
    <source>
        <dbReference type="EMBL" id="KAL1410275.1"/>
    </source>
</evidence>
<dbReference type="GeneID" id="95985324"/>
<feature type="compositionally biased region" description="Pro residues" evidence="2">
    <location>
        <begin position="241"/>
        <end position="260"/>
    </location>
</feature>